<protein>
    <submittedName>
        <fullName evidence="2">HNH endonuclease</fullName>
    </submittedName>
</protein>
<keyword evidence="3" id="KW-1185">Reference proteome</keyword>
<organism evidence="2 3">
    <name type="scientific">Salmonirosea aquatica</name>
    <dbReference type="NCBI Taxonomy" id="2654236"/>
    <lineage>
        <taxon>Bacteria</taxon>
        <taxon>Pseudomonadati</taxon>
        <taxon>Bacteroidota</taxon>
        <taxon>Cytophagia</taxon>
        <taxon>Cytophagales</taxon>
        <taxon>Spirosomataceae</taxon>
        <taxon>Salmonirosea</taxon>
    </lineage>
</organism>
<gene>
    <name evidence="2" type="ORF">GBK04_12010</name>
</gene>
<accession>A0A7C9FP77</accession>
<dbReference type="EMBL" id="WHLY01000002">
    <property type="protein sequence ID" value="MPR34071.1"/>
    <property type="molecule type" value="Genomic_DNA"/>
</dbReference>
<evidence type="ECO:0000313" key="3">
    <source>
        <dbReference type="Proteomes" id="UP000479293"/>
    </source>
</evidence>
<dbReference type="InterPro" id="IPR003615">
    <property type="entry name" value="HNH_nuc"/>
</dbReference>
<keyword evidence="2" id="KW-0540">Nuclease</keyword>
<evidence type="ECO:0000259" key="1">
    <source>
        <dbReference type="Pfam" id="PF13391"/>
    </source>
</evidence>
<keyword evidence="2" id="KW-0255">Endonuclease</keyword>
<reference evidence="2 3" key="1">
    <citation type="submission" date="2019-10" db="EMBL/GenBank/DDBJ databases">
        <title>Draft Genome Sequence of Cytophagaceae sp. SJW1-29.</title>
        <authorList>
            <person name="Choi A."/>
        </authorList>
    </citation>
    <scope>NUCLEOTIDE SEQUENCE [LARGE SCALE GENOMIC DNA]</scope>
    <source>
        <strain evidence="2 3">SJW1-29</strain>
    </source>
</reference>
<dbReference type="Pfam" id="PF13391">
    <property type="entry name" value="HNH_2"/>
    <property type="match status" value="1"/>
</dbReference>
<dbReference type="GO" id="GO:0004519">
    <property type="term" value="F:endonuclease activity"/>
    <property type="evidence" value="ECO:0007669"/>
    <property type="project" value="UniProtKB-KW"/>
</dbReference>
<dbReference type="Proteomes" id="UP000479293">
    <property type="component" value="Unassembled WGS sequence"/>
</dbReference>
<keyword evidence="2" id="KW-0378">Hydrolase</keyword>
<evidence type="ECO:0000313" key="2">
    <source>
        <dbReference type="EMBL" id="MPR34071.1"/>
    </source>
</evidence>
<feature type="domain" description="HNH nuclease" evidence="1">
    <location>
        <begin position="150"/>
        <end position="201"/>
    </location>
</feature>
<comment type="caution">
    <text evidence="2">The sequence shown here is derived from an EMBL/GenBank/DDBJ whole genome shotgun (WGS) entry which is preliminary data.</text>
</comment>
<proteinExistence type="predicted"/>
<dbReference type="RefSeq" id="WP_152759978.1">
    <property type="nucleotide sequence ID" value="NZ_WHLY01000002.1"/>
</dbReference>
<name>A0A7C9FP77_9BACT</name>
<sequence length="256" mass="29600">MAQDLWTREQTILAFNLYCKIPYGTIHGRNPKLHELAKILGRSPGAVGRKMQNLASFDPYHKARGVKGLSNASKLDEKIWNEFNGNWNDLVYESELLLAKKQDIPIEQKFKINEDRLASKTGETRLQLVKMRVNQSFFRSVVLGMYNTRCAVSGINLPDMLRASHIVPWSKNKQERINPENGICLSALYDAAFDKGYIGIDTDYRIIIANKLKKYSKEAYYQEQFGKLEGRSLYLPDKFLPRQSFLEFHLNEIFNK</sequence>
<dbReference type="AlphaFoldDB" id="A0A7C9FP77"/>